<evidence type="ECO:0000256" key="1">
    <source>
        <dbReference type="SAM" id="Phobius"/>
    </source>
</evidence>
<dbReference type="RefSeq" id="WP_199020367.1">
    <property type="nucleotide sequence ID" value="NZ_JAELUP010000097.1"/>
</dbReference>
<reference evidence="2" key="1">
    <citation type="submission" date="2020-12" db="EMBL/GenBank/DDBJ databases">
        <authorList>
            <person name="Huq M.A."/>
        </authorList>
    </citation>
    <scope>NUCLEOTIDE SEQUENCE</scope>
    <source>
        <strain evidence="2">MAHUQ-46</strain>
    </source>
</reference>
<evidence type="ECO:0000313" key="3">
    <source>
        <dbReference type="Proteomes" id="UP000640274"/>
    </source>
</evidence>
<dbReference type="EMBL" id="JAELUP010000097">
    <property type="protein sequence ID" value="MBJ6362821.1"/>
    <property type="molecule type" value="Genomic_DNA"/>
</dbReference>
<protein>
    <submittedName>
        <fullName evidence="2">Uncharacterized protein</fullName>
    </submittedName>
</protein>
<accession>A0A934J0Z2</accession>
<name>A0A934J0Z2_9BACL</name>
<keyword evidence="1" id="KW-0812">Transmembrane</keyword>
<gene>
    <name evidence="2" type="ORF">JFN88_16510</name>
</gene>
<proteinExistence type="predicted"/>
<sequence>MTLLSFADEPAALAVAVLLAALWSLTAGFMLYGGVGALGMLIVVLLLWYGGNRGAMKRGNEEGGLASEKIHASGFCVNHAKVKQVE</sequence>
<evidence type="ECO:0000313" key="2">
    <source>
        <dbReference type="EMBL" id="MBJ6362821.1"/>
    </source>
</evidence>
<keyword evidence="3" id="KW-1185">Reference proteome</keyword>
<organism evidence="2 3">
    <name type="scientific">Paenibacillus roseus</name>
    <dbReference type="NCBI Taxonomy" id="2798579"/>
    <lineage>
        <taxon>Bacteria</taxon>
        <taxon>Bacillati</taxon>
        <taxon>Bacillota</taxon>
        <taxon>Bacilli</taxon>
        <taxon>Bacillales</taxon>
        <taxon>Paenibacillaceae</taxon>
        <taxon>Paenibacillus</taxon>
    </lineage>
</organism>
<dbReference type="Proteomes" id="UP000640274">
    <property type="component" value="Unassembled WGS sequence"/>
</dbReference>
<dbReference type="AlphaFoldDB" id="A0A934J0Z2"/>
<keyword evidence="1" id="KW-1133">Transmembrane helix</keyword>
<feature type="transmembrane region" description="Helical" evidence="1">
    <location>
        <begin position="20"/>
        <end position="49"/>
    </location>
</feature>
<keyword evidence="1" id="KW-0472">Membrane</keyword>
<comment type="caution">
    <text evidence="2">The sequence shown here is derived from an EMBL/GenBank/DDBJ whole genome shotgun (WGS) entry which is preliminary data.</text>
</comment>